<dbReference type="InterPro" id="IPR029056">
    <property type="entry name" value="Ribokinase-like"/>
</dbReference>
<evidence type="ECO:0000256" key="1">
    <source>
        <dbReference type="ARBA" id="ARBA00022679"/>
    </source>
</evidence>
<dbReference type="PANTHER" id="PTHR10584">
    <property type="entry name" value="SUGAR KINASE"/>
    <property type="match status" value="1"/>
</dbReference>
<dbReference type="GO" id="GO:0016301">
    <property type="term" value="F:kinase activity"/>
    <property type="evidence" value="ECO:0007669"/>
    <property type="project" value="UniProtKB-KW"/>
</dbReference>
<keyword evidence="2 4" id="KW-0418">Kinase</keyword>
<dbReference type="SUPFAM" id="SSF53613">
    <property type="entry name" value="Ribokinase-like"/>
    <property type="match status" value="1"/>
</dbReference>
<feature type="domain" description="Carbohydrate kinase PfkB" evidence="3">
    <location>
        <begin position="19"/>
        <end position="279"/>
    </location>
</feature>
<sequence>MGSLTEWPQIGTELILPRSELRAGGSAGNTARLMRQLPQPTRLISAVGSDELGPWLAQQFTGLELSLQVCPGATTLSVGLMHACSERNFFTTEGHLARLSAAHVHEQLRQGGAVPAGSVALFCAPFLLPGLMPDYAGLLSAAASQGYAVALDTGWPAEGWTDAVRRDVDTWLPLCDHLLLNELEICSMAGTQDLDQAMQRLLPRLKPGATLVAKVGPRGARAWQAGEWAAHAVVPAEVFDTIGAGDAFNAGYLGARLTGASLEASLAAGCRVARTVLTHFPRSSLPAEALSNCLAPEPA</sequence>
<dbReference type="EMBL" id="JASVDS010000004">
    <property type="protein sequence ID" value="MDL5033118.1"/>
    <property type="molecule type" value="Genomic_DNA"/>
</dbReference>
<dbReference type="InterPro" id="IPR011611">
    <property type="entry name" value="PfkB_dom"/>
</dbReference>
<accession>A0ABT7LJT3</accession>
<dbReference type="PANTHER" id="PTHR10584:SF166">
    <property type="entry name" value="RIBOKINASE"/>
    <property type="match status" value="1"/>
</dbReference>
<keyword evidence="1" id="KW-0808">Transferase</keyword>
<dbReference type="PROSITE" id="PS00584">
    <property type="entry name" value="PFKB_KINASES_2"/>
    <property type="match status" value="1"/>
</dbReference>
<dbReference type="Proteomes" id="UP001238603">
    <property type="component" value="Unassembled WGS sequence"/>
</dbReference>
<evidence type="ECO:0000259" key="3">
    <source>
        <dbReference type="Pfam" id="PF00294"/>
    </source>
</evidence>
<proteinExistence type="predicted"/>
<dbReference type="InterPro" id="IPR002173">
    <property type="entry name" value="Carboh/pur_kinase_PfkB_CS"/>
</dbReference>
<dbReference type="Pfam" id="PF00294">
    <property type="entry name" value="PfkB"/>
    <property type="match status" value="1"/>
</dbReference>
<comment type="caution">
    <text evidence="4">The sequence shown here is derived from an EMBL/GenBank/DDBJ whole genome shotgun (WGS) entry which is preliminary data.</text>
</comment>
<evidence type="ECO:0000256" key="2">
    <source>
        <dbReference type="ARBA" id="ARBA00022777"/>
    </source>
</evidence>
<reference evidence="4 5" key="1">
    <citation type="submission" date="2023-06" db="EMBL/GenBank/DDBJ databases">
        <title>Pelomonas sp. APW6 16S ribosomal RNA gene genome sequencing and assembly.</title>
        <authorList>
            <person name="Woo H."/>
        </authorList>
    </citation>
    <scope>NUCLEOTIDE SEQUENCE [LARGE SCALE GENOMIC DNA]</scope>
    <source>
        <strain evidence="4 5">APW6</strain>
    </source>
</reference>
<dbReference type="Gene3D" id="3.40.1190.20">
    <property type="match status" value="1"/>
</dbReference>
<protein>
    <submittedName>
        <fullName evidence="4">Carbohydrate kinase family protein</fullName>
    </submittedName>
</protein>
<name>A0ABT7LJT3_9BURK</name>
<organism evidence="4 5">
    <name type="scientific">Roseateles subflavus</name>
    <dbReference type="NCBI Taxonomy" id="3053353"/>
    <lineage>
        <taxon>Bacteria</taxon>
        <taxon>Pseudomonadati</taxon>
        <taxon>Pseudomonadota</taxon>
        <taxon>Betaproteobacteria</taxon>
        <taxon>Burkholderiales</taxon>
        <taxon>Sphaerotilaceae</taxon>
        <taxon>Roseateles</taxon>
    </lineage>
</organism>
<evidence type="ECO:0000313" key="4">
    <source>
        <dbReference type="EMBL" id="MDL5033118.1"/>
    </source>
</evidence>
<evidence type="ECO:0000313" key="5">
    <source>
        <dbReference type="Proteomes" id="UP001238603"/>
    </source>
</evidence>
<gene>
    <name evidence="4" type="ORF">QRD43_14480</name>
</gene>
<keyword evidence="5" id="KW-1185">Reference proteome</keyword>